<keyword evidence="1" id="KW-0472">Membrane</keyword>
<name>A0A3N1NUG0_9GAMM</name>
<gene>
    <name evidence="2" type="ORF">EDC38_3104</name>
</gene>
<feature type="transmembrane region" description="Helical" evidence="1">
    <location>
        <begin position="21"/>
        <end position="39"/>
    </location>
</feature>
<protein>
    <recommendedName>
        <fullName evidence="4">Cytochrome oxidase Cu insertion factor (SCO1/SenC/PrrC family)</fullName>
    </recommendedName>
</protein>
<evidence type="ECO:0000256" key="1">
    <source>
        <dbReference type="SAM" id="Phobius"/>
    </source>
</evidence>
<sequence>MTDQDPNERQRRFKRRGQITAIGLMTVVALPMLIAYVLFQTGVGIPDGQVNQGELLDPPQRFTQWQPETLAGEAWTLDPEQKRWRYVIPVDAECGERCQTNLYLTRQVHVRLADKAYRVKRIILPVGGEPSDALLEQWREEHPGTEVLRPDMAAMMASLADTNLPGNPVSEGRYFLMDQEGFVMMGYGPDHTGNQLLKDIKRLLRYSYED</sequence>
<keyword evidence="1" id="KW-0812">Transmembrane</keyword>
<keyword evidence="1" id="KW-1133">Transmembrane helix</keyword>
<dbReference type="Proteomes" id="UP000273643">
    <property type="component" value="Unassembled WGS sequence"/>
</dbReference>
<dbReference type="OrthoDB" id="9785445at2"/>
<dbReference type="RefSeq" id="WP_123639440.1">
    <property type="nucleotide sequence ID" value="NZ_RJUK01000003.1"/>
</dbReference>
<comment type="caution">
    <text evidence="2">The sequence shown here is derived from an EMBL/GenBank/DDBJ whole genome shotgun (WGS) entry which is preliminary data.</text>
</comment>
<keyword evidence="3" id="KW-1185">Reference proteome</keyword>
<evidence type="ECO:0008006" key="4">
    <source>
        <dbReference type="Google" id="ProtNLM"/>
    </source>
</evidence>
<dbReference type="InterPro" id="IPR036249">
    <property type="entry name" value="Thioredoxin-like_sf"/>
</dbReference>
<accession>A0A3N1NUG0</accession>
<dbReference type="AlphaFoldDB" id="A0A3N1NUG0"/>
<proteinExistence type="predicted"/>
<organism evidence="2 3">
    <name type="scientific">Marinimicrobium koreense</name>
    <dbReference type="NCBI Taxonomy" id="306545"/>
    <lineage>
        <taxon>Bacteria</taxon>
        <taxon>Pseudomonadati</taxon>
        <taxon>Pseudomonadota</taxon>
        <taxon>Gammaproteobacteria</taxon>
        <taxon>Cellvibrionales</taxon>
        <taxon>Cellvibrionaceae</taxon>
        <taxon>Marinimicrobium</taxon>
    </lineage>
</organism>
<dbReference type="EMBL" id="RJUK01000003">
    <property type="protein sequence ID" value="ROQ18130.1"/>
    <property type="molecule type" value="Genomic_DNA"/>
</dbReference>
<reference evidence="2 3" key="1">
    <citation type="submission" date="2018-11" db="EMBL/GenBank/DDBJ databases">
        <title>Genomic Encyclopedia of Type Strains, Phase IV (KMG-IV): sequencing the most valuable type-strain genomes for metagenomic binning, comparative biology and taxonomic classification.</title>
        <authorList>
            <person name="Goeker M."/>
        </authorList>
    </citation>
    <scope>NUCLEOTIDE SEQUENCE [LARGE SCALE GENOMIC DNA]</scope>
    <source>
        <strain evidence="2 3">DSM 16974</strain>
    </source>
</reference>
<evidence type="ECO:0000313" key="2">
    <source>
        <dbReference type="EMBL" id="ROQ18130.1"/>
    </source>
</evidence>
<evidence type="ECO:0000313" key="3">
    <source>
        <dbReference type="Proteomes" id="UP000273643"/>
    </source>
</evidence>
<dbReference type="SUPFAM" id="SSF52833">
    <property type="entry name" value="Thioredoxin-like"/>
    <property type="match status" value="1"/>
</dbReference>